<dbReference type="GO" id="GO:0046872">
    <property type="term" value="F:metal ion binding"/>
    <property type="evidence" value="ECO:0007669"/>
    <property type="project" value="UniProtKB-KW"/>
</dbReference>
<organism evidence="8 9">
    <name type="scientific">Eiseniibacteriota bacterium</name>
    <dbReference type="NCBI Taxonomy" id="2212470"/>
    <lineage>
        <taxon>Bacteria</taxon>
        <taxon>Candidatus Eiseniibacteriota</taxon>
    </lineage>
</organism>
<dbReference type="Proteomes" id="UP000547674">
    <property type="component" value="Unassembled WGS sequence"/>
</dbReference>
<dbReference type="NCBIfam" id="NF045485">
    <property type="entry name" value="FPPsyn"/>
    <property type="match status" value="1"/>
</dbReference>
<dbReference type="Gene3D" id="1.10.600.10">
    <property type="entry name" value="Farnesyl Diphosphate Synthase"/>
    <property type="match status" value="1"/>
</dbReference>
<reference evidence="8 9" key="1">
    <citation type="submission" date="2020-03" db="EMBL/GenBank/DDBJ databases">
        <title>Metabolic flexibility allows generalist bacteria to become dominant in a frequently disturbed ecosystem.</title>
        <authorList>
            <person name="Chen Y.-J."/>
            <person name="Leung P.M."/>
            <person name="Bay S.K."/>
            <person name="Hugenholtz P."/>
            <person name="Kessler A.J."/>
            <person name="Shelley G."/>
            <person name="Waite D.W."/>
            <person name="Cook P.L."/>
            <person name="Greening C."/>
        </authorList>
    </citation>
    <scope>NUCLEOTIDE SEQUENCE [LARGE SCALE GENOMIC DNA]</scope>
    <source>
        <strain evidence="8">SS_bin_28</strain>
    </source>
</reference>
<keyword evidence="4" id="KW-0479">Metal-binding</keyword>
<dbReference type="PROSITE" id="PS00444">
    <property type="entry name" value="POLYPRENYL_SYNTHASE_2"/>
    <property type="match status" value="1"/>
</dbReference>
<dbReference type="PANTHER" id="PTHR43281:SF1">
    <property type="entry name" value="FARNESYL DIPHOSPHATE SYNTHASE"/>
    <property type="match status" value="1"/>
</dbReference>
<protein>
    <submittedName>
        <fullName evidence="8">Polyprenyl synthetase family protein</fullName>
    </submittedName>
</protein>
<dbReference type="InterPro" id="IPR053378">
    <property type="entry name" value="Prenyl_diphosphate_synthase"/>
</dbReference>
<keyword evidence="5" id="KW-0460">Magnesium</keyword>
<dbReference type="FunFam" id="1.10.600.10:FF:000001">
    <property type="entry name" value="Geranylgeranyl diphosphate synthase"/>
    <property type="match status" value="1"/>
</dbReference>
<evidence type="ECO:0000256" key="3">
    <source>
        <dbReference type="ARBA" id="ARBA00022679"/>
    </source>
</evidence>
<evidence type="ECO:0000256" key="6">
    <source>
        <dbReference type="ARBA" id="ARBA00023229"/>
    </source>
</evidence>
<name>A0A7Y2E610_UNCEI</name>
<proteinExistence type="inferred from homology"/>
<keyword evidence="6" id="KW-0414">Isoprene biosynthesis</keyword>
<gene>
    <name evidence="8" type="ORF">HKN21_03900</name>
</gene>
<dbReference type="AlphaFoldDB" id="A0A7Y2E610"/>
<sequence length="314" mass="34565">MSRDTTADLQSFRTFLQTSRVKVDRSMDDILPGARLKPSVIHQAMRYTALSEGKRLRPALVLLAYDENKGRSKAIHKVAAALELVHAFSLIHDDLPCMDDDDFRRGQPSSHKVYGEGTAVLAGDALLTEAFRVVASTRRSFGAERVVLLIEELSVATGSRGVIGGQVLDLQSEGKASSRTTVDFIHRHKTARLFECSLKLGALAAGASKAAVNRYSRFGQAVGLAFQIVDDILGASGTFRELGREPGRDEEREKMTYPSAVGLQKSHRAVDRHLLAAKKEIKGFTRQAALFRGFLETIDRRRRDAKGQFLGISQ</sequence>
<dbReference type="SUPFAM" id="SSF48576">
    <property type="entry name" value="Terpenoid synthases"/>
    <property type="match status" value="1"/>
</dbReference>
<dbReference type="GO" id="GO:0004659">
    <property type="term" value="F:prenyltransferase activity"/>
    <property type="evidence" value="ECO:0007669"/>
    <property type="project" value="InterPro"/>
</dbReference>
<evidence type="ECO:0000256" key="5">
    <source>
        <dbReference type="ARBA" id="ARBA00022842"/>
    </source>
</evidence>
<dbReference type="GO" id="GO:0016114">
    <property type="term" value="P:terpenoid biosynthetic process"/>
    <property type="evidence" value="ECO:0007669"/>
    <property type="project" value="UniProtKB-ARBA"/>
</dbReference>
<dbReference type="GO" id="GO:0005737">
    <property type="term" value="C:cytoplasm"/>
    <property type="evidence" value="ECO:0007669"/>
    <property type="project" value="UniProtKB-ARBA"/>
</dbReference>
<dbReference type="InterPro" id="IPR008949">
    <property type="entry name" value="Isoprenoid_synthase_dom_sf"/>
</dbReference>
<accession>A0A7Y2E610</accession>
<dbReference type="InterPro" id="IPR000092">
    <property type="entry name" value="Polyprenyl_synt"/>
</dbReference>
<dbReference type="InterPro" id="IPR033749">
    <property type="entry name" value="Polyprenyl_synt_CS"/>
</dbReference>
<dbReference type="SFLD" id="SFLDS00005">
    <property type="entry name" value="Isoprenoid_Synthase_Type_I"/>
    <property type="match status" value="1"/>
</dbReference>
<comment type="caution">
    <text evidence="8">The sequence shown here is derived from an EMBL/GenBank/DDBJ whole genome shotgun (WGS) entry which is preliminary data.</text>
</comment>
<dbReference type="EMBL" id="JABDJR010000146">
    <property type="protein sequence ID" value="NNF05879.1"/>
    <property type="molecule type" value="Genomic_DNA"/>
</dbReference>
<keyword evidence="3 7" id="KW-0808">Transferase</keyword>
<evidence type="ECO:0000256" key="7">
    <source>
        <dbReference type="RuleBase" id="RU004466"/>
    </source>
</evidence>
<evidence type="ECO:0000256" key="1">
    <source>
        <dbReference type="ARBA" id="ARBA00001946"/>
    </source>
</evidence>
<dbReference type="CDD" id="cd00685">
    <property type="entry name" value="Trans_IPPS_HT"/>
    <property type="match status" value="1"/>
</dbReference>
<evidence type="ECO:0000256" key="2">
    <source>
        <dbReference type="ARBA" id="ARBA00006706"/>
    </source>
</evidence>
<dbReference type="Pfam" id="PF00348">
    <property type="entry name" value="polyprenyl_synt"/>
    <property type="match status" value="1"/>
</dbReference>
<dbReference type="PROSITE" id="PS00723">
    <property type="entry name" value="POLYPRENYL_SYNTHASE_1"/>
    <property type="match status" value="1"/>
</dbReference>
<evidence type="ECO:0000256" key="4">
    <source>
        <dbReference type="ARBA" id="ARBA00022723"/>
    </source>
</evidence>
<evidence type="ECO:0000313" key="8">
    <source>
        <dbReference type="EMBL" id="NNF05879.1"/>
    </source>
</evidence>
<comment type="similarity">
    <text evidence="2 7">Belongs to the FPP/GGPP synthase family.</text>
</comment>
<evidence type="ECO:0000313" key="9">
    <source>
        <dbReference type="Proteomes" id="UP000547674"/>
    </source>
</evidence>
<comment type="cofactor">
    <cofactor evidence="1">
        <name>Mg(2+)</name>
        <dbReference type="ChEBI" id="CHEBI:18420"/>
    </cofactor>
</comment>
<dbReference type="SFLD" id="SFLDG01017">
    <property type="entry name" value="Polyprenyl_Transferase_Like"/>
    <property type="match status" value="1"/>
</dbReference>
<dbReference type="PANTHER" id="PTHR43281">
    <property type="entry name" value="FARNESYL DIPHOSPHATE SYNTHASE"/>
    <property type="match status" value="1"/>
</dbReference>